<evidence type="ECO:0000256" key="1">
    <source>
        <dbReference type="ARBA" id="ARBA00012368"/>
    </source>
</evidence>
<dbReference type="PRINTS" id="PR00390">
    <property type="entry name" value="PHPHLIPASEC"/>
</dbReference>
<evidence type="ECO:0000256" key="6">
    <source>
        <dbReference type="SAM" id="MobiDB-lite"/>
    </source>
</evidence>
<dbReference type="Pfam" id="PF00387">
    <property type="entry name" value="PI-PLC-Y"/>
    <property type="match status" value="1"/>
</dbReference>
<dbReference type="InterPro" id="IPR001192">
    <property type="entry name" value="PI-PLC_fam"/>
</dbReference>
<evidence type="ECO:0000313" key="8">
    <source>
        <dbReference type="Proteomes" id="UP000887561"/>
    </source>
</evidence>
<dbReference type="PANTHER" id="PTHR10336:SF36">
    <property type="entry name" value="1-PHOSPHATIDYLINOSITOL 4,5-BISPHOSPHATE PHOSPHODIESTERASE BETA-4"/>
    <property type="match status" value="1"/>
</dbReference>
<sequence length="761" mass="86595">MKSRSSVSIYRYALLSGCRSVELDCWDGPNGDPMITHGPTHICFCTTILFKDVIKAIAETAFVTSDLPVILSFENHCSQKQQVVMAQYCREILGDLLLTESIENYPKKRNGGGAVSDTPQKEQLNTLTTINSMDKISELKNINLKENIGSMDSVTDRPELEEERTVTRSCELVTYMRAMGKITSFERCNERQISTELYSLNETKAIELLKQYPEEFSNHNIRQITRVYPKGSRVDSSNYMPLIFWNCGCQMSAINLQTPDLPNQINFALFEMNSKCGYIAKPACMSEPNLSFSPFELDRIENVVPYSLCLTVISVQLLSLICDKPKMAVYVEIDLFGLPGDSRKRMFRTPSVTSDGLNTIFMDIYGGSSFRVEKIILPAMAFLRFSVYEEGTIYSFSTSRMLCQRVIPIQAMQPGYRHLDLRNGFNKPLGPSLFVHIEIQDYVSDAHRELVDALQNPIQAAQKQQQLSEKDREVRLAREEQNQRLLEALESVEMGSDGEEENSKSMAVGTPHGNGKSALSEQNQKTLIEGVQTTATEDSAAASCMDDSDGNNNYKNNKKREKGGSPDKQRKSRLEELEVQLPSMEEYELNHKIQKLLKAFAKKNCCFPILPSNFPQFTSQSARRLSMAFGTVPKKTNIDKLSWHKLIKDINDSIEALIESDKKQFVKTIESSYENDLKEIRETNARLRLIELNGVNKKNAPMEYKRLSDKYVKRGVEENRRLLGVKMTKLEELEYSYYSLKQKLANKTNERFDEVPQINSE</sequence>
<feature type="compositionally biased region" description="Low complexity" evidence="6">
    <location>
        <begin position="538"/>
        <end position="555"/>
    </location>
</feature>
<dbReference type="PROSITE" id="PS50008">
    <property type="entry name" value="PIPLC_Y_DOMAIN"/>
    <property type="match status" value="1"/>
</dbReference>
<dbReference type="InterPro" id="IPR017946">
    <property type="entry name" value="PLC-like_Pdiesterase_TIM-brl"/>
</dbReference>
<evidence type="ECO:0000256" key="5">
    <source>
        <dbReference type="RuleBase" id="RU361133"/>
    </source>
</evidence>
<dbReference type="WBParaSite" id="scaffold28614_cov168.g20683">
    <property type="protein sequence ID" value="scaffold28614_cov168.g20683"/>
    <property type="gene ID" value="scaffold28614_cov168.g20683"/>
</dbReference>
<protein>
    <recommendedName>
        <fullName evidence="1 5">Phosphoinositide phospholipase C</fullName>
        <ecNumber evidence="1 5">3.1.4.11</ecNumber>
    </recommendedName>
</protein>
<keyword evidence="4 5" id="KW-0443">Lipid metabolism</keyword>
<dbReference type="SMART" id="SM00148">
    <property type="entry name" value="PLCXc"/>
    <property type="match status" value="1"/>
</dbReference>
<dbReference type="PANTHER" id="PTHR10336">
    <property type="entry name" value="PHOSPHOINOSITIDE-SPECIFIC PHOSPHOLIPASE C FAMILY PROTEIN"/>
    <property type="match status" value="1"/>
</dbReference>
<dbReference type="InterPro" id="IPR000909">
    <property type="entry name" value="PLipase_C_PInositol-sp_X_dom"/>
</dbReference>
<proteinExistence type="predicted"/>
<dbReference type="SUPFAM" id="SSF51695">
    <property type="entry name" value="PLC-like phosphodiesterases"/>
    <property type="match status" value="1"/>
</dbReference>
<dbReference type="SMART" id="SM00149">
    <property type="entry name" value="PLCYc"/>
    <property type="match status" value="1"/>
</dbReference>
<evidence type="ECO:0000259" key="7">
    <source>
        <dbReference type="PROSITE" id="PS50008"/>
    </source>
</evidence>
<dbReference type="SUPFAM" id="SSF49562">
    <property type="entry name" value="C2 domain (Calcium/lipid-binding domain, CaLB)"/>
    <property type="match status" value="1"/>
</dbReference>
<name>A0A915M623_MELJA</name>
<dbReference type="Gene3D" id="3.20.20.190">
    <property type="entry name" value="Phosphatidylinositol (PI) phosphodiesterase"/>
    <property type="match status" value="1"/>
</dbReference>
<dbReference type="Pfam" id="PF00388">
    <property type="entry name" value="PI-PLC-X"/>
    <property type="match status" value="1"/>
</dbReference>
<keyword evidence="2 5" id="KW-0378">Hydrolase</keyword>
<dbReference type="GO" id="GO:0046488">
    <property type="term" value="P:phosphatidylinositol metabolic process"/>
    <property type="evidence" value="ECO:0007669"/>
    <property type="project" value="TreeGrafter"/>
</dbReference>
<feature type="region of interest" description="Disordered" evidence="6">
    <location>
        <begin position="538"/>
        <end position="572"/>
    </location>
</feature>
<feature type="region of interest" description="Disordered" evidence="6">
    <location>
        <begin position="488"/>
        <end position="520"/>
    </location>
</feature>
<dbReference type="Proteomes" id="UP000887561">
    <property type="component" value="Unplaced"/>
</dbReference>
<comment type="catalytic activity">
    <reaction evidence="5">
        <text>a 1,2-diacyl-sn-glycero-3-phospho-(1D-myo-inositol-4,5-bisphosphate) + H2O = 1D-myo-inositol 1,4,5-trisphosphate + a 1,2-diacyl-sn-glycerol + H(+)</text>
        <dbReference type="Rhea" id="RHEA:33179"/>
        <dbReference type="ChEBI" id="CHEBI:15377"/>
        <dbReference type="ChEBI" id="CHEBI:15378"/>
        <dbReference type="ChEBI" id="CHEBI:17815"/>
        <dbReference type="ChEBI" id="CHEBI:58456"/>
        <dbReference type="ChEBI" id="CHEBI:203600"/>
        <dbReference type="EC" id="3.1.4.11"/>
    </reaction>
</comment>
<dbReference type="GO" id="GO:0016042">
    <property type="term" value="P:lipid catabolic process"/>
    <property type="evidence" value="ECO:0007669"/>
    <property type="project" value="UniProtKB-KW"/>
</dbReference>
<organism evidence="8 9">
    <name type="scientific">Meloidogyne javanica</name>
    <name type="common">Root-knot nematode worm</name>
    <dbReference type="NCBI Taxonomy" id="6303"/>
    <lineage>
        <taxon>Eukaryota</taxon>
        <taxon>Metazoa</taxon>
        <taxon>Ecdysozoa</taxon>
        <taxon>Nematoda</taxon>
        <taxon>Chromadorea</taxon>
        <taxon>Rhabditida</taxon>
        <taxon>Tylenchina</taxon>
        <taxon>Tylenchomorpha</taxon>
        <taxon>Tylenchoidea</taxon>
        <taxon>Meloidogynidae</taxon>
        <taxon>Meloidogyninae</taxon>
        <taxon>Meloidogyne</taxon>
        <taxon>Meloidogyne incognita group</taxon>
    </lineage>
</organism>
<dbReference type="CDD" id="cd00275">
    <property type="entry name" value="C2_PLC_like"/>
    <property type="match status" value="1"/>
</dbReference>
<dbReference type="GO" id="GO:0004435">
    <property type="term" value="F:phosphatidylinositol-4,5-bisphosphate phospholipase C activity"/>
    <property type="evidence" value="ECO:0007669"/>
    <property type="project" value="UniProtKB-EC"/>
</dbReference>
<dbReference type="CDD" id="cd08591">
    <property type="entry name" value="PI-PLCc_beta"/>
    <property type="match status" value="1"/>
</dbReference>
<dbReference type="Gene3D" id="2.60.40.150">
    <property type="entry name" value="C2 domain"/>
    <property type="match status" value="1"/>
</dbReference>
<dbReference type="PROSITE" id="PS50007">
    <property type="entry name" value="PIPLC_X_DOMAIN"/>
    <property type="match status" value="1"/>
</dbReference>
<dbReference type="AlphaFoldDB" id="A0A915M623"/>
<reference evidence="9" key="1">
    <citation type="submission" date="2022-11" db="UniProtKB">
        <authorList>
            <consortium name="WormBaseParasite"/>
        </authorList>
    </citation>
    <scope>IDENTIFICATION</scope>
</reference>
<evidence type="ECO:0000313" key="9">
    <source>
        <dbReference type="WBParaSite" id="scaffold28614_cov168.g20683"/>
    </source>
</evidence>
<dbReference type="GO" id="GO:0051209">
    <property type="term" value="P:release of sequestered calcium ion into cytosol"/>
    <property type="evidence" value="ECO:0007669"/>
    <property type="project" value="TreeGrafter"/>
</dbReference>
<dbReference type="InterPro" id="IPR001711">
    <property type="entry name" value="PLipase_C_Pinositol-sp_Y"/>
</dbReference>
<evidence type="ECO:0000256" key="3">
    <source>
        <dbReference type="ARBA" id="ARBA00022963"/>
    </source>
</evidence>
<feature type="compositionally biased region" description="Basic and acidic residues" evidence="6">
    <location>
        <begin position="562"/>
        <end position="572"/>
    </location>
</feature>
<keyword evidence="3 5" id="KW-0442">Lipid degradation</keyword>
<evidence type="ECO:0000256" key="4">
    <source>
        <dbReference type="ARBA" id="ARBA00023098"/>
    </source>
</evidence>
<accession>A0A915M623</accession>
<dbReference type="GO" id="GO:0048015">
    <property type="term" value="P:phosphatidylinositol-mediated signaling"/>
    <property type="evidence" value="ECO:0007669"/>
    <property type="project" value="TreeGrafter"/>
</dbReference>
<feature type="domain" description="PI-PLC Y-box" evidence="7">
    <location>
        <begin position="171"/>
        <end position="285"/>
    </location>
</feature>
<keyword evidence="8" id="KW-1185">Reference proteome</keyword>
<dbReference type="InterPro" id="IPR035892">
    <property type="entry name" value="C2_domain_sf"/>
</dbReference>
<evidence type="ECO:0000256" key="2">
    <source>
        <dbReference type="ARBA" id="ARBA00022801"/>
    </source>
</evidence>
<dbReference type="EC" id="3.1.4.11" evidence="1 5"/>